<evidence type="ECO:0000256" key="2">
    <source>
        <dbReference type="ARBA" id="ARBA00011838"/>
    </source>
</evidence>
<dbReference type="Pfam" id="PF00327">
    <property type="entry name" value="Ribosomal_L30"/>
    <property type="match status" value="1"/>
</dbReference>
<dbReference type="Proteomes" id="UP000029050">
    <property type="component" value="Unassembled WGS sequence"/>
</dbReference>
<dbReference type="eggNOG" id="COG1841">
    <property type="taxonomic scope" value="Bacteria"/>
</dbReference>
<comment type="caution">
    <text evidence="7">The sequence shown here is derived from an EMBL/GenBank/DDBJ whole genome shotgun (WGS) entry which is preliminary data.</text>
</comment>
<dbReference type="InterPro" id="IPR005996">
    <property type="entry name" value="Ribosomal_uL30_bac-type"/>
</dbReference>
<comment type="similarity">
    <text evidence="1 5">Belongs to the universal ribosomal protein uL30 family.</text>
</comment>
<organism evidence="7 8">
    <name type="scientific">Bifidobacterium psychraerophilum</name>
    <dbReference type="NCBI Taxonomy" id="218140"/>
    <lineage>
        <taxon>Bacteria</taxon>
        <taxon>Bacillati</taxon>
        <taxon>Actinomycetota</taxon>
        <taxon>Actinomycetes</taxon>
        <taxon>Bifidobacteriales</taxon>
        <taxon>Bifidobacteriaceae</taxon>
        <taxon>Bifidobacterium</taxon>
    </lineage>
</organism>
<dbReference type="RefSeq" id="WP_033494756.1">
    <property type="nucleotide sequence ID" value="NZ_BAABVZ010000005.1"/>
</dbReference>
<evidence type="ECO:0000259" key="6">
    <source>
        <dbReference type="Pfam" id="PF00327"/>
    </source>
</evidence>
<sequence>MAKQIKITLTKGLVNSNIKQRENVRSLGLHKIGQSVTREDTAVYRGMVNKVRHLVTVEEVD</sequence>
<evidence type="ECO:0000313" key="7">
    <source>
        <dbReference type="EMBL" id="KFI82183.1"/>
    </source>
</evidence>
<reference evidence="7 8" key="1">
    <citation type="submission" date="2014-03" db="EMBL/GenBank/DDBJ databases">
        <title>Genomics of Bifidobacteria.</title>
        <authorList>
            <person name="Ventura M."/>
            <person name="Milani C."/>
            <person name="Lugli G.A."/>
        </authorList>
    </citation>
    <scope>NUCLEOTIDE SEQUENCE [LARGE SCALE GENOMIC DNA]</scope>
    <source>
        <strain evidence="7 8">LMG 21775</strain>
    </source>
</reference>
<proteinExistence type="inferred from homology"/>
<dbReference type="EMBL" id="JGZI01000009">
    <property type="protein sequence ID" value="KFI82183.1"/>
    <property type="molecule type" value="Genomic_DNA"/>
</dbReference>
<dbReference type="AlphaFoldDB" id="A0A087CFY3"/>
<dbReference type="NCBIfam" id="TIGR01308">
    <property type="entry name" value="rpmD_bact"/>
    <property type="match status" value="1"/>
</dbReference>
<keyword evidence="8" id="KW-1185">Reference proteome</keyword>
<evidence type="ECO:0000256" key="4">
    <source>
        <dbReference type="ARBA" id="ARBA00023274"/>
    </source>
</evidence>
<dbReference type="OrthoDB" id="9812790at2"/>
<evidence type="ECO:0000256" key="5">
    <source>
        <dbReference type="HAMAP-Rule" id="MF_01371"/>
    </source>
</evidence>
<dbReference type="SUPFAM" id="SSF55129">
    <property type="entry name" value="Ribosomal protein L30p/L7e"/>
    <property type="match status" value="1"/>
</dbReference>
<evidence type="ECO:0000313" key="8">
    <source>
        <dbReference type="Proteomes" id="UP000029050"/>
    </source>
</evidence>
<dbReference type="GO" id="GO:0015934">
    <property type="term" value="C:large ribosomal subunit"/>
    <property type="evidence" value="ECO:0007669"/>
    <property type="project" value="InterPro"/>
</dbReference>
<dbReference type="CDD" id="cd01658">
    <property type="entry name" value="Ribosomal_L30"/>
    <property type="match status" value="1"/>
</dbReference>
<dbReference type="HAMAP" id="MF_01371_B">
    <property type="entry name" value="Ribosomal_uL30_B"/>
    <property type="match status" value="1"/>
</dbReference>
<dbReference type="GO" id="GO:0003735">
    <property type="term" value="F:structural constituent of ribosome"/>
    <property type="evidence" value="ECO:0007669"/>
    <property type="project" value="InterPro"/>
</dbReference>
<accession>A0A087CFY3</accession>
<dbReference type="InterPro" id="IPR036919">
    <property type="entry name" value="Ribo_uL30_ferredoxin-like_sf"/>
</dbReference>
<name>A0A087CFY3_9BIFI</name>
<dbReference type="GeneID" id="98300240"/>
<gene>
    <name evidence="5" type="primary">rpmD</name>
    <name evidence="7" type="ORF">BPSY_1032</name>
</gene>
<dbReference type="GO" id="GO:0006412">
    <property type="term" value="P:translation"/>
    <property type="evidence" value="ECO:0007669"/>
    <property type="project" value="UniProtKB-UniRule"/>
</dbReference>
<dbReference type="InterPro" id="IPR016082">
    <property type="entry name" value="Ribosomal_uL30_ferredoxin-like"/>
</dbReference>
<dbReference type="PIRSF" id="PIRSF002211">
    <property type="entry name" value="Ribosomal_L30_bac-type"/>
    <property type="match status" value="1"/>
</dbReference>
<evidence type="ECO:0000256" key="1">
    <source>
        <dbReference type="ARBA" id="ARBA00007594"/>
    </source>
</evidence>
<comment type="subunit">
    <text evidence="2 5">Part of the 50S ribosomal subunit.</text>
</comment>
<dbReference type="STRING" id="218140.BPSY_1032"/>
<keyword evidence="3 5" id="KW-0689">Ribosomal protein</keyword>
<feature type="domain" description="Large ribosomal subunit protein uL30-like ferredoxin-like fold" evidence="6">
    <location>
        <begin position="5"/>
        <end position="55"/>
    </location>
</feature>
<keyword evidence="4 5" id="KW-0687">Ribonucleoprotein</keyword>
<dbReference type="Gene3D" id="3.30.1390.20">
    <property type="entry name" value="Ribosomal protein L30, ferredoxin-like fold domain"/>
    <property type="match status" value="1"/>
</dbReference>
<protein>
    <recommendedName>
        <fullName evidence="5">Large ribosomal subunit protein uL30</fullName>
    </recommendedName>
</protein>
<evidence type="ECO:0000256" key="3">
    <source>
        <dbReference type="ARBA" id="ARBA00022980"/>
    </source>
</evidence>